<accession>A0ABN8JT65</accession>
<dbReference type="Proteomes" id="UP001152604">
    <property type="component" value="Unassembled WGS sequence"/>
</dbReference>
<reference evidence="2" key="1">
    <citation type="submission" date="2022-03" db="EMBL/GenBank/DDBJ databases">
        <authorList>
            <person name="Brunel B."/>
        </authorList>
    </citation>
    <scope>NUCLEOTIDE SEQUENCE</scope>
    <source>
        <strain evidence="2">STM4922sample</strain>
    </source>
</reference>
<sequence>MLHCHALSSRANPSSEQGGCRHQCGCEPPSARPTLVQGLGRQIDLAHKLYQMPVWQS</sequence>
<feature type="region of interest" description="Disordered" evidence="1">
    <location>
        <begin position="1"/>
        <end position="23"/>
    </location>
</feature>
<keyword evidence="3" id="KW-1185">Reference proteome</keyword>
<protein>
    <submittedName>
        <fullName evidence="2">Uncharacterized protein</fullName>
    </submittedName>
</protein>
<organism evidence="2 3">
    <name type="scientific">Mesorhizobium ventifaucium</name>
    <dbReference type="NCBI Taxonomy" id="666020"/>
    <lineage>
        <taxon>Bacteria</taxon>
        <taxon>Pseudomonadati</taxon>
        <taxon>Pseudomonadota</taxon>
        <taxon>Alphaproteobacteria</taxon>
        <taxon>Hyphomicrobiales</taxon>
        <taxon>Phyllobacteriaceae</taxon>
        <taxon>Mesorhizobium</taxon>
    </lineage>
</organism>
<name>A0ABN8JT65_9HYPH</name>
<gene>
    <name evidence="2" type="ORF">MES4922_260047</name>
</gene>
<comment type="caution">
    <text evidence="2">The sequence shown here is derived from an EMBL/GenBank/DDBJ whole genome shotgun (WGS) entry which is preliminary data.</text>
</comment>
<proteinExistence type="predicted"/>
<evidence type="ECO:0000313" key="2">
    <source>
        <dbReference type="EMBL" id="CAH2400708.1"/>
    </source>
</evidence>
<dbReference type="EMBL" id="CAKXZS010000019">
    <property type="protein sequence ID" value="CAH2400708.1"/>
    <property type="molecule type" value="Genomic_DNA"/>
</dbReference>
<evidence type="ECO:0000256" key="1">
    <source>
        <dbReference type="SAM" id="MobiDB-lite"/>
    </source>
</evidence>
<evidence type="ECO:0000313" key="3">
    <source>
        <dbReference type="Proteomes" id="UP001152604"/>
    </source>
</evidence>